<dbReference type="Proteomes" id="UP000323597">
    <property type="component" value="Chromosome D02"/>
</dbReference>
<protein>
    <submittedName>
        <fullName evidence="2">Uncharacterized protein</fullName>
    </submittedName>
</protein>
<proteinExistence type="predicted"/>
<sequence>MGSKKSEILAVNYQLIPIFCPIFPIFLMFLSPFLATFFSLLYKYFPSLLFFLLSASFPVFLQSIALPFIRPLSQYPFNFFLKIF</sequence>
<keyword evidence="1" id="KW-0812">Transmembrane</keyword>
<organism evidence="2 3">
    <name type="scientific">Gossypium mustelinum</name>
    <name type="common">Cotton</name>
    <name type="synonym">Gossypium caicoense</name>
    <dbReference type="NCBI Taxonomy" id="34275"/>
    <lineage>
        <taxon>Eukaryota</taxon>
        <taxon>Viridiplantae</taxon>
        <taxon>Streptophyta</taxon>
        <taxon>Embryophyta</taxon>
        <taxon>Tracheophyta</taxon>
        <taxon>Spermatophyta</taxon>
        <taxon>Magnoliopsida</taxon>
        <taxon>eudicotyledons</taxon>
        <taxon>Gunneridae</taxon>
        <taxon>Pentapetalae</taxon>
        <taxon>rosids</taxon>
        <taxon>malvids</taxon>
        <taxon>Malvales</taxon>
        <taxon>Malvaceae</taxon>
        <taxon>Malvoideae</taxon>
        <taxon>Gossypium</taxon>
    </lineage>
</organism>
<accession>A0A5D2W1R1</accession>
<gene>
    <name evidence="2" type="ORF">E1A91_D02G282400v1</name>
</gene>
<keyword evidence="3" id="KW-1185">Reference proteome</keyword>
<evidence type="ECO:0000256" key="1">
    <source>
        <dbReference type="SAM" id="Phobius"/>
    </source>
</evidence>
<reference evidence="2 3" key="1">
    <citation type="submission" date="2019-07" db="EMBL/GenBank/DDBJ databases">
        <title>WGS assembly of Gossypium mustelinum.</title>
        <authorList>
            <person name="Chen Z.J."/>
            <person name="Sreedasyam A."/>
            <person name="Ando A."/>
            <person name="Song Q."/>
            <person name="De L."/>
            <person name="Hulse-Kemp A."/>
            <person name="Ding M."/>
            <person name="Ye W."/>
            <person name="Kirkbride R."/>
            <person name="Jenkins J."/>
            <person name="Plott C."/>
            <person name="Lovell J."/>
            <person name="Lin Y.-M."/>
            <person name="Vaughn R."/>
            <person name="Liu B."/>
            <person name="Li W."/>
            <person name="Simpson S."/>
            <person name="Scheffler B."/>
            <person name="Saski C."/>
            <person name="Grover C."/>
            <person name="Hu G."/>
            <person name="Conover J."/>
            <person name="Carlson J."/>
            <person name="Shu S."/>
            <person name="Boston L."/>
            <person name="Williams M."/>
            <person name="Peterson D."/>
            <person name="Mcgee K."/>
            <person name="Jones D."/>
            <person name="Wendel J."/>
            <person name="Stelly D."/>
            <person name="Grimwood J."/>
            <person name="Schmutz J."/>
        </authorList>
    </citation>
    <scope>NUCLEOTIDE SEQUENCE [LARGE SCALE GENOMIC DNA]</scope>
    <source>
        <strain evidence="2">1408120.09</strain>
    </source>
</reference>
<feature type="transmembrane region" description="Helical" evidence="1">
    <location>
        <begin position="48"/>
        <end position="69"/>
    </location>
</feature>
<keyword evidence="1" id="KW-1133">Transmembrane helix</keyword>
<name>A0A5D2W1R1_GOSMU</name>
<evidence type="ECO:0000313" key="3">
    <source>
        <dbReference type="Proteomes" id="UP000323597"/>
    </source>
</evidence>
<dbReference type="EMBL" id="CM017650">
    <property type="protein sequence ID" value="TYI95469.1"/>
    <property type="molecule type" value="Genomic_DNA"/>
</dbReference>
<feature type="transmembrane region" description="Helical" evidence="1">
    <location>
        <begin position="15"/>
        <end position="41"/>
    </location>
</feature>
<dbReference type="AlphaFoldDB" id="A0A5D2W1R1"/>
<evidence type="ECO:0000313" key="2">
    <source>
        <dbReference type="EMBL" id="TYI95469.1"/>
    </source>
</evidence>
<keyword evidence="1" id="KW-0472">Membrane</keyword>